<evidence type="ECO:0000256" key="1">
    <source>
        <dbReference type="ARBA" id="ARBA00022737"/>
    </source>
</evidence>
<dbReference type="PATRIC" id="fig|1461583.4.peg.1859"/>
<reference evidence="4" key="1">
    <citation type="submission" date="2014-07" db="EMBL/GenBank/DDBJ databases">
        <authorList>
            <person name="Urmite Genomes Urmite Genomes"/>
        </authorList>
    </citation>
    <scope>NUCLEOTIDE SEQUENCE</scope>
    <source>
        <strain evidence="4">13S34_air</strain>
    </source>
</reference>
<dbReference type="SMART" id="SM00028">
    <property type="entry name" value="TPR"/>
    <property type="match status" value="4"/>
</dbReference>
<dbReference type="InterPro" id="IPR011990">
    <property type="entry name" value="TPR-like_helical_dom_sf"/>
</dbReference>
<dbReference type="Gene3D" id="1.25.40.10">
    <property type="entry name" value="Tetratricopeptide repeat domain"/>
    <property type="match status" value="2"/>
</dbReference>
<dbReference type="PANTHER" id="PTHR44943:SF11">
    <property type="entry name" value="CELLULOSE SYNTHASE OPERON PROTEIN C"/>
    <property type="match status" value="1"/>
</dbReference>
<dbReference type="HOGENOM" id="CLU_033043_1_0_9"/>
<feature type="repeat" description="TPR" evidence="3">
    <location>
        <begin position="18"/>
        <end position="51"/>
    </location>
</feature>
<keyword evidence="1" id="KW-0677">Repeat</keyword>
<keyword evidence="4" id="KW-0449">Lipoprotein</keyword>
<accession>A0A078MFW6</accession>
<evidence type="ECO:0000256" key="3">
    <source>
        <dbReference type="PROSITE-ProRule" id="PRU00339"/>
    </source>
</evidence>
<dbReference type="AlphaFoldDB" id="A0A078MFW6"/>
<dbReference type="InterPro" id="IPR051685">
    <property type="entry name" value="Ycf3/AcsC/BcsC/TPR_MFPF"/>
</dbReference>
<proteinExistence type="predicted"/>
<gene>
    <name evidence="4" type="ORF">BN1050_01937</name>
</gene>
<keyword evidence="2 3" id="KW-0802">TPR repeat</keyword>
<dbReference type="EMBL" id="LN483075">
    <property type="protein sequence ID" value="CEA04317.1"/>
    <property type="molecule type" value="Genomic_DNA"/>
</dbReference>
<dbReference type="InterPro" id="IPR019734">
    <property type="entry name" value="TPR_rpt"/>
</dbReference>
<name>A0A078MFW6_9BACL</name>
<evidence type="ECO:0000313" key="4">
    <source>
        <dbReference type="EMBL" id="CEA04317.1"/>
    </source>
</evidence>
<evidence type="ECO:0000256" key="2">
    <source>
        <dbReference type="ARBA" id="ARBA00022803"/>
    </source>
</evidence>
<dbReference type="SUPFAM" id="SSF48452">
    <property type="entry name" value="TPR-like"/>
    <property type="match status" value="1"/>
</dbReference>
<protein>
    <submittedName>
        <fullName evidence="4">Lipoprotein NlpI</fullName>
    </submittedName>
</protein>
<dbReference type="Pfam" id="PF14559">
    <property type="entry name" value="TPR_19"/>
    <property type="match status" value="1"/>
</dbReference>
<sequence length="502" mass="57136">MKNNKQQPQNVISFLPTGDFYYTKAMDAMHFGQIEKARKYFLRAVELEPEDAKSFLQLGILALEVENYHEAYDFVAKAHMLEPTNAEAIFFMSESAGCLGLVQEAKSYATQYLAIAPKGPYAEEAEEIITFFDYEAEAMPGTEEHSLEEIQAQEKARILMEQGEFEKAIGILEDVLITYPEFWSAYNNLALAYFYIGEANDAKETLATVLRGDKGNLHALCNLAVIAYYEKDTVALGSYVTLLNKIQPYAWENRYKLGATLALIGEYTGAYKWLNSMQKRGYEGDPGFYFWLAHAAYFSGAKEQGERAWASLVAMDPEKEGYAPWEQQYSDDVAETKELAFIEDKLASEYSSDHLLALFLISKSHYKIEILSQSDLIDLSSYTGLEKMYLAYILGHEFLMEEPLEKIFMRASEVAELLYEYVPVNVTTLPLYQLWFVLYENAINQGYQFKNPKALAAANEYLFLSAHDEPVTKKGLAEKYSISTSTLTKYIDDLLNYLPVIE</sequence>
<dbReference type="Pfam" id="PF13432">
    <property type="entry name" value="TPR_16"/>
    <property type="match status" value="1"/>
</dbReference>
<organism evidence="4">
    <name type="scientific">Metalysinibacillus saudimassiliensis</name>
    <dbReference type="NCBI Taxonomy" id="1461583"/>
    <lineage>
        <taxon>Bacteria</taxon>
        <taxon>Bacillati</taxon>
        <taxon>Bacillota</taxon>
        <taxon>Bacilli</taxon>
        <taxon>Bacillales</taxon>
        <taxon>Caryophanaceae</taxon>
        <taxon>Metalysinibacillus</taxon>
    </lineage>
</organism>
<dbReference type="PANTHER" id="PTHR44943">
    <property type="entry name" value="CELLULOSE SYNTHASE OPERON PROTEIN C"/>
    <property type="match status" value="1"/>
</dbReference>
<dbReference type="PROSITE" id="PS50005">
    <property type="entry name" value="TPR"/>
    <property type="match status" value="2"/>
</dbReference>
<feature type="repeat" description="TPR" evidence="3">
    <location>
        <begin position="52"/>
        <end position="85"/>
    </location>
</feature>